<gene>
    <name evidence="8" type="ORF">J0895_12370</name>
</gene>
<accession>A0ABS3FS03</accession>
<name>A0ABS3FS03_9CYAN</name>
<organism evidence="8 9">
    <name type="scientific">Phormidium pseudopriestleyi FRX01</name>
    <dbReference type="NCBI Taxonomy" id="1759528"/>
    <lineage>
        <taxon>Bacteria</taxon>
        <taxon>Bacillati</taxon>
        <taxon>Cyanobacteriota</taxon>
        <taxon>Cyanophyceae</taxon>
        <taxon>Oscillatoriophycideae</taxon>
        <taxon>Oscillatoriales</taxon>
        <taxon>Oscillatoriaceae</taxon>
        <taxon>Phormidium</taxon>
    </lineage>
</organism>
<protein>
    <submittedName>
        <fullName evidence="8">Cytochrome b/b6 domain-containing protein</fullName>
    </submittedName>
</protein>
<feature type="transmembrane region" description="Helical" evidence="6">
    <location>
        <begin position="99"/>
        <end position="120"/>
    </location>
</feature>
<evidence type="ECO:0000256" key="4">
    <source>
        <dbReference type="ARBA" id="ARBA00022989"/>
    </source>
</evidence>
<reference evidence="8 9" key="1">
    <citation type="submission" date="2021-03" db="EMBL/GenBank/DDBJ databases">
        <title>Metabolic Capacity of the Antarctic Cyanobacterium Phormidium pseudopriestleyi that Sustains Oxygenic Photosynthesis in the Presence of Hydrogen Sulfide.</title>
        <authorList>
            <person name="Lumian J.E."/>
            <person name="Jungblut A.D."/>
            <person name="Dillon M.L."/>
            <person name="Hawes I."/>
            <person name="Doran P.T."/>
            <person name="Mackey T.J."/>
            <person name="Dick G.J."/>
            <person name="Grettenberger C.L."/>
            <person name="Sumner D.Y."/>
        </authorList>
    </citation>
    <scope>NUCLEOTIDE SEQUENCE [LARGE SCALE GENOMIC DNA]</scope>
    <source>
        <strain evidence="8 9">FRX01</strain>
    </source>
</reference>
<dbReference type="InterPro" id="IPR016174">
    <property type="entry name" value="Di-haem_cyt_TM"/>
</dbReference>
<keyword evidence="5 6" id="KW-0472">Membrane</keyword>
<evidence type="ECO:0000313" key="9">
    <source>
        <dbReference type="Proteomes" id="UP000664844"/>
    </source>
</evidence>
<dbReference type="Proteomes" id="UP000664844">
    <property type="component" value="Unassembled WGS sequence"/>
</dbReference>
<dbReference type="SUPFAM" id="SSF81342">
    <property type="entry name" value="Transmembrane di-heme cytochromes"/>
    <property type="match status" value="1"/>
</dbReference>
<evidence type="ECO:0000256" key="2">
    <source>
        <dbReference type="ARBA" id="ARBA00022475"/>
    </source>
</evidence>
<dbReference type="Pfam" id="PF01292">
    <property type="entry name" value="Ni_hydr_CYTB"/>
    <property type="match status" value="1"/>
</dbReference>
<sequence>MRSIPYQPLLLRLLHGLNAILVLAAFITGFLVYDSWDGRWGRLGLSEANRNLIDIHGTFGFLLFFVFIGFAIYSVRVGRKRLVAKNSISKLRNVGQPSWWYALHRIANTVMLLAAGLGVVSGKFQEENWLPQGQMNQPAYFLHLTAWILIGLSLAFHLLLSAKVGGIPLWQSMIQRDYRASESPKIWPQKIQNWLRHPRW</sequence>
<feature type="transmembrane region" description="Helical" evidence="6">
    <location>
        <begin position="140"/>
        <end position="160"/>
    </location>
</feature>
<keyword evidence="2" id="KW-1003">Cell membrane</keyword>
<keyword evidence="4 6" id="KW-1133">Transmembrane helix</keyword>
<dbReference type="Gene3D" id="1.20.950.20">
    <property type="entry name" value="Transmembrane di-heme cytochromes, Chain C"/>
    <property type="match status" value="1"/>
</dbReference>
<proteinExistence type="predicted"/>
<evidence type="ECO:0000256" key="6">
    <source>
        <dbReference type="SAM" id="Phobius"/>
    </source>
</evidence>
<dbReference type="InterPro" id="IPR011577">
    <property type="entry name" value="Cyt_b561_bac/Ni-Hgenase"/>
</dbReference>
<feature type="domain" description="Cytochrome b561 bacterial/Ni-hydrogenase" evidence="7">
    <location>
        <begin position="7"/>
        <end position="174"/>
    </location>
</feature>
<evidence type="ECO:0000256" key="1">
    <source>
        <dbReference type="ARBA" id="ARBA00004651"/>
    </source>
</evidence>
<comment type="caution">
    <text evidence="8">The sequence shown here is derived from an EMBL/GenBank/DDBJ whole genome shotgun (WGS) entry which is preliminary data.</text>
</comment>
<keyword evidence="3 6" id="KW-0812">Transmembrane</keyword>
<evidence type="ECO:0000256" key="5">
    <source>
        <dbReference type="ARBA" id="ARBA00023136"/>
    </source>
</evidence>
<evidence type="ECO:0000256" key="3">
    <source>
        <dbReference type="ARBA" id="ARBA00022692"/>
    </source>
</evidence>
<evidence type="ECO:0000313" key="8">
    <source>
        <dbReference type="EMBL" id="MBO0349893.1"/>
    </source>
</evidence>
<keyword evidence="9" id="KW-1185">Reference proteome</keyword>
<comment type="subcellular location">
    <subcellularLocation>
        <location evidence="1">Cell membrane</location>
        <topology evidence="1">Multi-pass membrane protein</topology>
    </subcellularLocation>
</comment>
<feature type="transmembrane region" description="Helical" evidence="6">
    <location>
        <begin position="12"/>
        <end position="33"/>
    </location>
</feature>
<dbReference type="EMBL" id="JAFLQW010000330">
    <property type="protein sequence ID" value="MBO0349893.1"/>
    <property type="molecule type" value="Genomic_DNA"/>
</dbReference>
<feature type="transmembrane region" description="Helical" evidence="6">
    <location>
        <begin position="53"/>
        <end position="78"/>
    </location>
</feature>
<evidence type="ECO:0000259" key="7">
    <source>
        <dbReference type="Pfam" id="PF01292"/>
    </source>
</evidence>